<dbReference type="EC" id="3.1.1.-" evidence="5"/>
<evidence type="ECO:0000256" key="4">
    <source>
        <dbReference type="ARBA" id="ARBA00023180"/>
    </source>
</evidence>
<feature type="signal peptide" evidence="5">
    <location>
        <begin position="1"/>
        <end position="19"/>
    </location>
</feature>
<evidence type="ECO:0000256" key="3">
    <source>
        <dbReference type="ARBA" id="ARBA00022801"/>
    </source>
</evidence>
<keyword evidence="5" id="KW-0732">Signal</keyword>
<dbReference type="SUPFAM" id="SSF53474">
    <property type="entry name" value="alpha/beta-Hydrolases"/>
    <property type="match status" value="1"/>
</dbReference>
<keyword evidence="2" id="KW-0719">Serine esterase</keyword>
<accession>A0AAW2I7X6</accession>
<dbReference type="Gene3D" id="3.40.50.1820">
    <property type="entry name" value="alpha/beta hydrolase"/>
    <property type="match status" value="1"/>
</dbReference>
<evidence type="ECO:0000256" key="2">
    <source>
        <dbReference type="ARBA" id="ARBA00022487"/>
    </source>
</evidence>
<keyword evidence="4" id="KW-0325">Glycoprotein</keyword>
<dbReference type="PANTHER" id="PTHR43142">
    <property type="entry name" value="CARBOXYLIC ESTER HYDROLASE"/>
    <property type="match status" value="1"/>
</dbReference>
<organism evidence="7">
    <name type="scientific">Menopon gallinae</name>
    <name type="common">poultry shaft louse</name>
    <dbReference type="NCBI Taxonomy" id="328185"/>
    <lineage>
        <taxon>Eukaryota</taxon>
        <taxon>Metazoa</taxon>
        <taxon>Ecdysozoa</taxon>
        <taxon>Arthropoda</taxon>
        <taxon>Hexapoda</taxon>
        <taxon>Insecta</taxon>
        <taxon>Pterygota</taxon>
        <taxon>Neoptera</taxon>
        <taxon>Paraneoptera</taxon>
        <taxon>Psocodea</taxon>
        <taxon>Troctomorpha</taxon>
        <taxon>Phthiraptera</taxon>
        <taxon>Amblycera</taxon>
        <taxon>Menoponidae</taxon>
        <taxon>Menopon</taxon>
    </lineage>
</organism>
<protein>
    <recommendedName>
        <fullName evidence="5">Carboxylic ester hydrolase</fullName>
        <ecNumber evidence="5">3.1.1.-</ecNumber>
    </recommendedName>
</protein>
<evidence type="ECO:0000256" key="1">
    <source>
        <dbReference type="ARBA" id="ARBA00005964"/>
    </source>
</evidence>
<proteinExistence type="inferred from homology"/>
<comment type="similarity">
    <text evidence="1 5">Belongs to the type-B carboxylesterase/lipase family.</text>
</comment>
<comment type="caution">
    <text evidence="7">The sequence shown here is derived from an EMBL/GenBank/DDBJ whole genome shotgun (WGS) entry which is preliminary data.</text>
</comment>
<dbReference type="PANTHER" id="PTHR43142:SF1">
    <property type="entry name" value="CARBOXYLIC ESTER HYDROLASE"/>
    <property type="match status" value="1"/>
</dbReference>
<dbReference type="Pfam" id="PF00135">
    <property type="entry name" value="COesterase"/>
    <property type="match status" value="1"/>
</dbReference>
<reference evidence="7" key="1">
    <citation type="journal article" date="2024" name="Gigascience">
        <title>Chromosome-level genome of the poultry shaft louse Menopon gallinae provides insight into the host-switching and adaptive evolution of parasitic lice.</title>
        <authorList>
            <person name="Xu Y."/>
            <person name="Ma L."/>
            <person name="Liu S."/>
            <person name="Liang Y."/>
            <person name="Liu Q."/>
            <person name="He Z."/>
            <person name="Tian L."/>
            <person name="Duan Y."/>
            <person name="Cai W."/>
            <person name="Li H."/>
            <person name="Song F."/>
        </authorList>
    </citation>
    <scope>NUCLEOTIDE SEQUENCE</scope>
    <source>
        <strain evidence="7">Cailab_2023a</strain>
    </source>
</reference>
<evidence type="ECO:0000313" key="7">
    <source>
        <dbReference type="EMBL" id="KAL0277570.1"/>
    </source>
</evidence>
<dbReference type="InterPro" id="IPR002018">
    <property type="entry name" value="CarbesteraseB"/>
</dbReference>
<feature type="domain" description="Carboxylesterase type B" evidence="6">
    <location>
        <begin position="22"/>
        <end position="365"/>
    </location>
</feature>
<dbReference type="EMBL" id="JARGDH010000002">
    <property type="protein sequence ID" value="KAL0277570.1"/>
    <property type="molecule type" value="Genomic_DNA"/>
</dbReference>
<gene>
    <name evidence="7" type="ORF">PYX00_004808</name>
</gene>
<dbReference type="InterPro" id="IPR029058">
    <property type="entry name" value="AB_hydrolase_fold"/>
</dbReference>
<dbReference type="GO" id="GO:0052689">
    <property type="term" value="F:carboxylic ester hydrolase activity"/>
    <property type="evidence" value="ECO:0007669"/>
    <property type="project" value="UniProtKB-KW"/>
</dbReference>
<evidence type="ECO:0000259" key="6">
    <source>
        <dbReference type="Pfam" id="PF00135"/>
    </source>
</evidence>
<dbReference type="InterPro" id="IPR019826">
    <property type="entry name" value="Carboxylesterase_B_AS"/>
</dbReference>
<dbReference type="PROSITE" id="PS00941">
    <property type="entry name" value="CARBOXYLESTERASE_B_2"/>
    <property type="match status" value="1"/>
</dbReference>
<dbReference type="AlphaFoldDB" id="A0AAW2I7X6"/>
<dbReference type="PROSITE" id="PS00122">
    <property type="entry name" value="CARBOXYLESTERASE_B_1"/>
    <property type="match status" value="1"/>
</dbReference>
<dbReference type="InterPro" id="IPR019819">
    <property type="entry name" value="Carboxylesterase_B_CS"/>
</dbReference>
<keyword evidence="3 5" id="KW-0378">Hydrolase</keyword>
<feature type="chain" id="PRO_5043105801" description="Carboxylic ester hydrolase" evidence="5">
    <location>
        <begin position="20"/>
        <end position="418"/>
    </location>
</feature>
<name>A0AAW2I7X6_9NEOP</name>
<evidence type="ECO:0000256" key="5">
    <source>
        <dbReference type="RuleBase" id="RU361235"/>
    </source>
</evidence>
<sequence>MFPKLWVFVLVHFFAAAFSDEEPNIRVEEGLLGGKWMTSRSGRQFMGFFRVPYAAPPVGELRFEVPQQPRKWEGVRNATEDGAVCAQRDIYVKGSLKIEGEEDCLYLNVYTPKVNTTSDLLPVMVFFHGGGWVTGSGNSMLYPPEYLLDKDIVLVSIQYRLGPLGFLSMEDEELPGNLGLKDQVQSLKWIQKNIKSFGGNPDLVTIFGESAGGASVHYHVLSPMSKGLFHRAILQSGTATCPWALAEPGVTRNNTVKLAELLECPSSTTKDLVKCLREKPFEDILMTDVHFLVWNKDPIIPFKPVLEKSAGFIVQPAEEVIKSGNFPNVPMMMGLNSVEGALAAASFFDNETLVKEFDEKFNELVPLYLLPEPREVSGRPGGSEDDSQVLFGRQTGRQQHCCQRQRYVLRRMVPLRNG</sequence>